<keyword evidence="2" id="KW-1185">Reference proteome</keyword>
<accession>A0A7I8JJG3</accession>
<evidence type="ECO:0000313" key="2">
    <source>
        <dbReference type="Proteomes" id="UP001189122"/>
    </source>
</evidence>
<reference evidence="1 2" key="1">
    <citation type="submission" date="2019-12" db="EMBL/GenBank/DDBJ databases">
        <authorList>
            <person name="Scholz U."/>
            <person name="Mascher M."/>
            <person name="Fiebig A."/>
        </authorList>
    </citation>
    <scope>NUCLEOTIDE SEQUENCE</scope>
</reference>
<dbReference type="EMBL" id="CACRZD030000013">
    <property type="protein sequence ID" value="CAA6670210.1"/>
    <property type="molecule type" value="Genomic_DNA"/>
</dbReference>
<dbReference type="AlphaFoldDB" id="A0A7I8JJG3"/>
<name>A0A7I8JJG3_SPIIN</name>
<dbReference type="EMBL" id="LR743600">
    <property type="protein sequence ID" value="CAA2630967.1"/>
    <property type="molecule type" value="Genomic_DNA"/>
</dbReference>
<gene>
    <name evidence="1" type="ORF">SI7747_13016613</name>
</gene>
<organism evidence="1">
    <name type="scientific">Spirodela intermedia</name>
    <name type="common">Intermediate duckweed</name>
    <dbReference type="NCBI Taxonomy" id="51605"/>
    <lineage>
        <taxon>Eukaryota</taxon>
        <taxon>Viridiplantae</taxon>
        <taxon>Streptophyta</taxon>
        <taxon>Embryophyta</taxon>
        <taxon>Tracheophyta</taxon>
        <taxon>Spermatophyta</taxon>
        <taxon>Magnoliopsida</taxon>
        <taxon>Liliopsida</taxon>
        <taxon>Araceae</taxon>
        <taxon>Lemnoideae</taxon>
        <taxon>Spirodela</taxon>
    </lineage>
</organism>
<proteinExistence type="predicted"/>
<evidence type="ECO:0000313" key="1">
    <source>
        <dbReference type="EMBL" id="CAA2630967.1"/>
    </source>
</evidence>
<sequence length="79" mass="8947">MNSAHFLYVRTFTIFGGLDRQEPADWTWPVHAHVRKSGGGGSNRRPRPRPFVGRRFLSHRLSVPPLNGPSGPQLAQLFR</sequence>
<protein>
    <submittedName>
        <fullName evidence="1">Uncharacterized protein</fullName>
    </submittedName>
</protein>
<dbReference type="Proteomes" id="UP001189122">
    <property type="component" value="Unassembled WGS sequence"/>
</dbReference>